<organism evidence="1 2">
    <name type="scientific">Pseudotabrizicola sediminis</name>
    <dbReference type="NCBI Taxonomy" id="2486418"/>
    <lineage>
        <taxon>Bacteria</taxon>
        <taxon>Pseudomonadati</taxon>
        <taxon>Pseudomonadota</taxon>
        <taxon>Alphaproteobacteria</taxon>
        <taxon>Rhodobacterales</taxon>
        <taxon>Paracoccaceae</taxon>
        <taxon>Pseudotabrizicola</taxon>
    </lineage>
</organism>
<comment type="caution">
    <text evidence="1">The sequence shown here is derived from an EMBL/GenBank/DDBJ whole genome shotgun (WGS) entry which is preliminary data.</text>
</comment>
<evidence type="ECO:0008006" key="3">
    <source>
        <dbReference type="Google" id="ProtNLM"/>
    </source>
</evidence>
<gene>
    <name evidence="1" type="ORF">EEB11_14210</name>
</gene>
<dbReference type="PANTHER" id="PTHR30143">
    <property type="entry name" value="ACID HYDRATASE"/>
    <property type="match status" value="1"/>
</dbReference>
<sequence>MPDHIRQLAAALSGAFSGPRLSALPPESAPRDEAEAYAVQTAVLGGEAVAGWKVAPIRNGVIRTAPLAASRLLPDGGALPAGLVDPLLEVELALRLAQDVPDRATPDQVLAALGDLCVAFEILDSRFASISAVPALTGLADAQSNRAFVAGSVGVPWNTVEMATVPLSIFGDDQLLQQAKAGPSSAQVVEAVIWLADHAAQRGVPLRRGQIIITGARLGPMPIPPGRQIRATGGGIGEVHVVTPTRR</sequence>
<dbReference type="PANTHER" id="PTHR30143:SF0">
    <property type="entry name" value="2-KETO-4-PENTENOATE HYDRATASE"/>
    <property type="match status" value="1"/>
</dbReference>
<dbReference type="EMBL" id="RPEM01000009">
    <property type="protein sequence ID" value="TGD42427.1"/>
    <property type="molecule type" value="Genomic_DNA"/>
</dbReference>
<dbReference type="SUPFAM" id="SSF56529">
    <property type="entry name" value="FAH"/>
    <property type="match status" value="1"/>
</dbReference>
<protein>
    <recommendedName>
        <fullName evidence="3">2-keto-4-pentenoate hydratase</fullName>
    </recommendedName>
</protein>
<dbReference type="InterPro" id="IPR036663">
    <property type="entry name" value="Fumarylacetoacetase_C_sf"/>
</dbReference>
<dbReference type="Gene3D" id="3.90.850.10">
    <property type="entry name" value="Fumarylacetoacetase-like, C-terminal domain"/>
    <property type="match status" value="1"/>
</dbReference>
<name>A0ABY2KJ58_9RHOB</name>
<evidence type="ECO:0000313" key="2">
    <source>
        <dbReference type="Proteomes" id="UP000297741"/>
    </source>
</evidence>
<dbReference type="Proteomes" id="UP000297741">
    <property type="component" value="Unassembled WGS sequence"/>
</dbReference>
<dbReference type="RefSeq" id="WP_135432353.1">
    <property type="nucleotide sequence ID" value="NZ_RPEM01000009.1"/>
</dbReference>
<evidence type="ECO:0000313" key="1">
    <source>
        <dbReference type="EMBL" id="TGD42427.1"/>
    </source>
</evidence>
<proteinExistence type="predicted"/>
<keyword evidence="2" id="KW-1185">Reference proteome</keyword>
<dbReference type="InterPro" id="IPR050772">
    <property type="entry name" value="Hydratase-Decarb/MhpD_sf"/>
</dbReference>
<accession>A0ABY2KJ58</accession>
<reference evidence="1 2" key="1">
    <citation type="submission" date="2018-11" db="EMBL/GenBank/DDBJ databases">
        <title>Tabrizicola sp. isolated from sediment of alpine lake.</title>
        <authorList>
            <person name="Liu Z."/>
        </authorList>
    </citation>
    <scope>NUCLEOTIDE SEQUENCE [LARGE SCALE GENOMIC DNA]</scope>
    <source>
        <strain evidence="1 2">DRYC-M-16</strain>
    </source>
</reference>